<dbReference type="InterPro" id="IPR036390">
    <property type="entry name" value="WH_DNA-bd_sf"/>
</dbReference>
<dbReference type="EMBL" id="JBHTAA010000001">
    <property type="protein sequence ID" value="MFC7202609.1"/>
    <property type="molecule type" value="Genomic_DNA"/>
</dbReference>
<comment type="caution">
    <text evidence="3">The sequence shown here is derived from an EMBL/GenBank/DDBJ whole genome shotgun (WGS) entry which is preliminary data.</text>
</comment>
<dbReference type="SUPFAM" id="SSF46785">
    <property type="entry name" value="Winged helix' DNA-binding domain"/>
    <property type="match status" value="1"/>
</dbReference>
<dbReference type="SUPFAM" id="SSF48695">
    <property type="entry name" value="Multiheme cytochromes"/>
    <property type="match status" value="1"/>
</dbReference>
<dbReference type="CDD" id="cd00090">
    <property type="entry name" value="HTH_ARSR"/>
    <property type="match status" value="1"/>
</dbReference>
<dbReference type="InterPro" id="IPR055775">
    <property type="entry name" value="DUF7351"/>
</dbReference>
<protein>
    <submittedName>
        <fullName evidence="3">Winged helix-turn-helix domain-containing protein</fullName>
    </submittedName>
</protein>
<dbReference type="AlphaFoldDB" id="A0ABD5ZBW5"/>
<feature type="domain" description="DUF7351" evidence="2">
    <location>
        <begin position="109"/>
        <end position="286"/>
    </location>
</feature>
<evidence type="ECO:0000313" key="3">
    <source>
        <dbReference type="EMBL" id="MFC7202609.1"/>
    </source>
</evidence>
<evidence type="ECO:0000313" key="4">
    <source>
        <dbReference type="Proteomes" id="UP001596481"/>
    </source>
</evidence>
<sequence>MATRKTSEIIDSETEAAFSLLADETRLSILRVLADSPHERLTFSQLRERVGVADSGRFNYHLGKLTDLFVKKSEGGYELRLAGWMVVGAILAGSYTRGESIGPVPVSAPCAICGGSVEATYADETVAIACADCDAHYTSASIPPGVFEGHDDAELPDVADMYTRSVFSQARLGFCSRCHGRIEPRLVTETNELLMHDCEGPTAAYTCERCHDEHVSSVHLAFIDHPAVVSFYYDHDVDLTQPHLWGSAWRTKPVVELESEDPLRARVEFTVGEETLTLVADEDLEVLDIERQ</sequence>
<evidence type="ECO:0000259" key="2">
    <source>
        <dbReference type="Pfam" id="PF24042"/>
    </source>
</evidence>
<dbReference type="Gene3D" id="1.10.10.10">
    <property type="entry name" value="Winged helix-like DNA-binding domain superfamily/Winged helix DNA-binding domain"/>
    <property type="match status" value="1"/>
</dbReference>
<evidence type="ECO:0000259" key="1">
    <source>
        <dbReference type="Pfam" id="PF24038"/>
    </source>
</evidence>
<keyword evidence="4" id="KW-1185">Reference proteome</keyword>
<dbReference type="Pfam" id="PF24042">
    <property type="entry name" value="DUF7351"/>
    <property type="match status" value="1"/>
</dbReference>
<dbReference type="RefSeq" id="WP_390221906.1">
    <property type="nucleotide sequence ID" value="NZ_JBHTAA010000001.1"/>
</dbReference>
<organism evidence="3 4">
    <name type="scientific">Haloferax namakaokahaiae</name>
    <dbReference type="NCBI Taxonomy" id="1748331"/>
    <lineage>
        <taxon>Archaea</taxon>
        <taxon>Methanobacteriati</taxon>
        <taxon>Methanobacteriota</taxon>
        <taxon>Stenosarchaea group</taxon>
        <taxon>Halobacteria</taxon>
        <taxon>Halobacteriales</taxon>
        <taxon>Haloferacaceae</taxon>
        <taxon>Haloferax</taxon>
    </lineage>
</organism>
<accession>A0ABD5ZBW5</accession>
<name>A0ABD5ZBW5_9EURY</name>
<dbReference type="InterPro" id="IPR036280">
    <property type="entry name" value="Multihaem_cyt_sf"/>
</dbReference>
<feature type="domain" description="DUF7347" evidence="1">
    <location>
        <begin position="15"/>
        <end position="90"/>
    </location>
</feature>
<proteinExistence type="predicted"/>
<dbReference type="Pfam" id="PF24038">
    <property type="entry name" value="DUF7347"/>
    <property type="match status" value="1"/>
</dbReference>
<dbReference type="InterPro" id="IPR011991">
    <property type="entry name" value="ArsR-like_HTH"/>
</dbReference>
<dbReference type="InterPro" id="IPR055771">
    <property type="entry name" value="DUF7347"/>
</dbReference>
<reference evidence="3 4" key="1">
    <citation type="journal article" date="2019" name="Int. J. Syst. Evol. Microbiol.">
        <title>The Global Catalogue of Microorganisms (GCM) 10K type strain sequencing project: providing services to taxonomists for standard genome sequencing and annotation.</title>
        <authorList>
            <consortium name="The Broad Institute Genomics Platform"/>
            <consortium name="The Broad Institute Genome Sequencing Center for Infectious Disease"/>
            <person name="Wu L."/>
            <person name="Ma J."/>
        </authorList>
    </citation>
    <scope>NUCLEOTIDE SEQUENCE [LARGE SCALE GENOMIC DNA]</scope>
    <source>
        <strain evidence="3 4">DSM 29988</strain>
    </source>
</reference>
<gene>
    <name evidence="3" type="ORF">ACFQJC_03725</name>
</gene>
<dbReference type="InterPro" id="IPR036388">
    <property type="entry name" value="WH-like_DNA-bd_sf"/>
</dbReference>
<dbReference type="Proteomes" id="UP001596481">
    <property type="component" value="Unassembled WGS sequence"/>
</dbReference>